<evidence type="ECO:0000313" key="3">
    <source>
        <dbReference type="Proteomes" id="UP001082899"/>
    </source>
</evidence>
<feature type="transmembrane region" description="Helical" evidence="1">
    <location>
        <begin position="205"/>
        <end position="224"/>
    </location>
</feature>
<dbReference type="RefSeq" id="WP_267848959.1">
    <property type="nucleotide sequence ID" value="NZ_JAPMXC010000010.1"/>
</dbReference>
<keyword evidence="1" id="KW-1133">Transmembrane helix</keyword>
<dbReference type="PANTHER" id="PTHR18640">
    <property type="entry name" value="SOLUTE CARRIER FAMILY 10 MEMBER 7"/>
    <property type="match status" value="1"/>
</dbReference>
<keyword evidence="1" id="KW-0472">Membrane</keyword>
<feature type="transmembrane region" description="Helical" evidence="1">
    <location>
        <begin position="164"/>
        <end position="184"/>
    </location>
</feature>
<feature type="transmembrane region" description="Helical" evidence="1">
    <location>
        <begin position="31"/>
        <end position="49"/>
    </location>
</feature>
<feature type="transmembrane region" description="Helical" evidence="1">
    <location>
        <begin position="275"/>
        <end position="303"/>
    </location>
</feature>
<feature type="transmembrane region" description="Helical" evidence="1">
    <location>
        <begin position="70"/>
        <end position="91"/>
    </location>
</feature>
<keyword evidence="1" id="KW-0812">Transmembrane</keyword>
<dbReference type="InterPro" id="IPR038770">
    <property type="entry name" value="Na+/solute_symporter_sf"/>
</dbReference>
<dbReference type="Gene3D" id="1.20.1530.20">
    <property type="match status" value="1"/>
</dbReference>
<keyword evidence="3" id="KW-1185">Reference proteome</keyword>
<gene>
    <name evidence="2" type="ORF">OVY01_18055</name>
</gene>
<feature type="transmembrane region" description="Helical" evidence="1">
    <location>
        <begin position="97"/>
        <end position="119"/>
    </location>
</feature>
<proteinExistence type="predicted"/>
<dbReference type="PIRSF" id="PIRSF026166">
    <property type="entry name" value="UCP026166"/>
    <property type="match status" value="1"/>
</dbReference>
<evidence type="ECO:0000256" key="1">
    <source>
        <dbReference type="SAM" id="Phobius"/>
    </source>
</evidence>
<dbReference type="Proteomes" id="UP001082899">
    <property type="component" value="Unassembled WGS sequence"/>
</dbReference>
<name>A0ABT3ZT03_9BURK</name>
<organism evidence="2 3">
    <name type="scientific">Robbsia betulipollinis</name>
    <dbReference type="NCBI Taxonomy" id="2981849"/>
    <lineage>
        <taxon>Bacteria</taxon>
        <taxon>Pseudomonadati</taxon>
        <taxon>Pseudomonadota</taxon>
        <taxon>Betaproteobacteria</taxon>
        <taxon>Burkholderiales</taxon>
        <taxon>Burkholderiaceae</taxon>
        <taxon>Robbsia</taxon>
    </lineage>
</organism>
<dbReference type="InterPro" id="IPR016833">
    <property type="entry name" value="Put_Na-Bile_cotransptr"/>
</dbReference>
<reference evidence="2" key="1">
    <citation type="submission" date="2022-11" db="EMBL/GenBank/DDBJ databases">
        <title>Robbsia betulipollinis sp. nov., isolated from pollen of birch (Betula pendula).</title>
        <authorList>
            <person name="Shi H."/>
            <person name="Ambika Manirajan B."/>
            <person name="Ratering S."/>
            <person name="Geissler-Plaum R."/>
            <person name="Schnell S."/>
        </authorList>
    </citation>
    <scope>NUCLEOTIDE SEQUENCE</scope>
    <source>
        <strain evidence="2">Bb-Pol-6</strain>
    </source>
</reference>
<comment type="caution">
    <text evidence="2">The sequence shown here is derived from an EMBL/GenBank/DDBJ whole genome shotgun (WGS) entry which is preliminary data.</text>
</comment>
<feature type="transmembrane region" description="Helical" evidence="1">
    <location>
        <begin position="230"/>
        <end position="254"/>
    </location>
</feature>
<dbReference type="EMBL" id="JAPMXC010000010">
    <property type="protein sequence ID" value="MCY0389060.1"/>
    <property type="molecule type" value="Genomic_DNA"/>
</dbReference>
<dbReference type="Pfam" id="PF13593">
    <property type="entry name" value="SBF_like"/>
    <property type="match status" value="1"/>
</dbReference>
<accession>A0ABT3ZT03</accession>
<feature type="transmembrane region" description="Helical" evidence="1">
    <location>
        <begin position="131"/>
        <end position="152"/>
    </location>
</feature>
<evidence type="ECO:0000313" key="2">
    <source>
        <dbReference type="EMBL" id="MCY0389060.1"/>
    </source>
</evidence>
<sequence>MARPKYLPDNFTLSLVATVVVASLFPAHGIGATVFGHLTTVAIMLLFFLHGAKLPREALVAAITHWRLHLLILGSTFVMFPLLALGLRPVLSPLVTPALYTGVLFTCMLPSTVQSSIALTSIAKGNVPAAVCAASASSVLGIFLTPLLAGVILSTRGSGGASPLHMIGGIVMQLLVPFIAGQIARHWIGAWVTRKKAMLKLVDNSSIILTVYSAFSAAVIEGLWHEIPPAAIGGLVLVNLILLAIALGVTTLVSRRLGFSQADRITIMFCGSKKSLAAGIPMAKVLFAGAVGGAGTVVLPLMLFHQIQLMVCSVLAQRFGARDIALDDGGALAPTPTPPPGR</sequence>
<protein>
    <submittedName>
        <fullName evidence="2">Bile acid:sodium symporter</fullName>
    </submittedName>
</protein>
<dbReference type="PANTHER" id="PTHR18640:SF5">
    <property type="entry name" value="SODIUM_BILE ACID COTRANSPORTER 7"/>
    <property type="match status" value="1"/>
</dbReference>